<dbReference type="InterPro" id="IPR036291">
    <property type="entry name" value="NAD(P)-bd_dom_sf"/>
</dbReference>
<name>A0A3D8RZV8_9HELO</name>
<keyword evidence="3" id="KW-0560">Oxidoreductase</keyword>
<keyword evidence="2" id="KW-0521">NADP</keyword>
<dbReference type="PROSITE" id="PS00061">
    <property type="entry name" value="ADH_SHORT"/>
    <property type="match status" value="1"/>
</dbReference>
<dbReference type="PANTHER" id="PTHR44169">
    <property type="entry name" value="NADPH-DEPENDENT 1-ACYLDIHYDROXYACETONE PHOSPHATE REDUCTASE"/>
    <property type="match status" value="1"/>
</dbReference>
<sequence>MMDEKFALVTGCGFGGIGHALSVRLREEIGEDIQVISTLLPHESAEHLLSKGVHVVRTDVTKDASVQELKSFLEELTGGRLDILINNAGICYTMPATDTKVAEVEKMFSVNVFGPMRVVHFLHPMLIKAKGVVVNIGSIGGVCPFVYGASYNASKAALHHWGNTLRVEMRPLGVRVVNVISGEVSTNILKNDHGRSLPQESVFAPMQEDFLAHLHRTPNAITPDQYAAGVVREILKKSPAVWFWFGASSGTIRMIDALLPRSSWDWLFGRYFNLSKLTETPAKVGSSDSSMK</sequence>
<dbReference type="GO" id="GO:0005783">
    <property type="term" value="C:endoplasmic reticulum"/>
    <property type="evidence" value="ECO:0007669"/>
    <property type="project" value="TreeGrafter"/>
</dbReference>
<dbReference type="GO" id="GO:0000140">
    <property type="term" value="F:acylglycerone-phosphate reductase (NADP+) activity"/>
    <property type="evidence" value="ECO:0007669"/>
    <property type="project" value="TreeGrafter"/>
</dbReference>
<evidence type="ECO:0000256" key="1">
    <source>
        <dbReference type="ARBA" id="ARBA00006484"/>
    </source>
</evidence>
<evidence type="ECO:0000256" key="3">
    <source>
        <dbReference type="ARBA" id="ARBA00023002"/>
    </source>
</evidence>
<dbReference type="GO" id="GO:0005811">
    <property type="term" value="C:lipid droplet"/>
    <property type="evidence" value="ECO:0007669"/>
    <property type="project" value="TreeGrafter"/>
</dbReference>
<dbReference type="GO" id="GO:0019433">
    <property type="term" value="P:triglyceride catabolic process"/>
    <property type="evidence" value="ECO:0007669"/>
    <property type="project" value="TreeGrafter"/>
</dbReference>
<dbReference type="EMBL" id="PDLM01000004">
    <property type="protein sequence ID" value="RDW79384.1"/>
    <property type="molecule type" value="Genomic_DNA"/>
</dbReference>
<reference evidence="5 6" key="1">
    <citation type="journal article" date="2018" name="IMA Fungus">
        <title>IMA Genome-F 9: Draft genome sequence of Annulohypoxylon stygium, Aspergillus mulundensis, Berkeleyomyces basicola (syn. Thielaviopsis basicola), Ceratocystis smalleyi, two Cercospora beticola strains, Coleophoma cylindrospora, Fusarium fracticaudum, Phialophora cf. hyalina, and Morchella septimelata.</title>
        <authorList>
            <person name="Wingfield B.D."/>
            <person name="Bills G.F."/>
            <person name="Dong Y."/>
            <person name="Huang W."/>
            <person name="Nel W.J."/>
            <person name="Swalarsk-Parry B.S."/>
            <person name="Vaghefi N."/>
            <person name="Wilken P.M."/>
            <person name="An Z."/>
            <person name="de Beer Z.W."/>
            <person name="De Vos L."/>
            <person name="Chen L."/>
            <person name="Duong T.A."/>
            <person name="Gao Y."/>
            <person name="Hammerbacher A."/>
            <person name="Kikkert J.R."/>
            <person name="Li Y."/>
            <person name="Li H."/>
            <person name="Li K."/>
            <person name="Li Q."/>
            <person name="Liu X."/>
            <person name="Ma X."/>
            <person name="Naidoo K."/>
            <person name="Pethybridge S.J."/>
            <person name="Sun J."/>
            <person name="Steenkamp E.T."/>
            <person name="van der Nest M.A."/>
            <person name="van Wyk S."/>
            <person name="Wingfield M.J."/>
            <person name="Xiong C."/>
            <person name="Yue Q."/>
            <person name="Zhang X."/>
        </authorList>
    </citation>
    <scope>NUCLEOTIDE SEQUENCE [LARGE SCALE GENOMIC DNA]</scope>
    <source>
        <strain evidence="5 6">BP6252</strain>
    </source>
</reference>
<comment type="caution">
    <text evidence="5">The sequence shown here is derived from an EMBL/GenBank/DDBJ whole genome shotgun (WGS) entry which is preliminary data.</text>
</comment>
<accession>A0A3D8RZV8</accession>
<dbReference type="SUPFAM" id="SSF51735">
    <property type="entry name" value="NAD(P)-binding Rossmann-fold domains"/>
    <property type="match status" value="1"/>
</dbReference>
<dbReference type="InterPro" id="IPR020904">
    <property type="entry name" value="Sc_DH/Rdtase_CS"/>
</dbReference>
<dbReference type="OrthoDB" id="2102561at2759"/>
<dbReference type="STRING" id="1849047.A0A3D8RZV8"/>
<dbReference type="PRINTS" id="PR00080">
    <property type="entry name" value="SDRFAMILY"/>
</dbReference>
<evidence type="ECO:0000313" key="6">
    <source>
        <dbReference type="Proteomes" id="UP000256645"/>
    </source>
</evidence>
<evidence type="ECO:0000313" key="5">
    <source>
        <dbReference type="EMBL" id="RDW79384.1"/>
    </source>
</evidence>
<comment type="similarity">
    <text evidence="1 4">Belongs to the short-chain dehydrogenases/reductases (SDR) family.</text>
</comment>
<proteinExistence type="inferred from homology"/>
<dbReference type="GO" id="GO:0006654">
    <property type="term" value="P:phosphatidic acid biosynthetic process"/>
    <property type="evidence" value="ECO:0007669"/>
    <property type="project" value="TreeGrafter"/>
</dbReference>
<protein>
    <submittedName>
        <fullName evidence="5">Short-chain dehydrogenase</fullName>
    </submittedName>
</protein>
<organism evidence="5 6">
    <name type="scientific">Coleophoma cylindrospora</name>
    <dbReference type="NCBI Taxonomy" id="1849047"/>
    <lineage>
        <taxon>Eukaryota</taxon>
        <taxon>Fungi</taxon>
        <taxon>Dikarya</taxon>
        <taxon>Ascomycota</taxon>
        <taxon>Pezizomycotina</taxon>
        <taxon>Leotiomycetes</taxon>
        <taxon>Helotiales</taxon>
        <taxon>Dermateaceae</taxon>
        <taxon>Coleophoma</taxon>
    </lineage>
</organism>
<dbReference type="PANTHER" id="PTHR44169:SF3">
    <property type="entry name" value="SHORT-CHAIN DEHYDROGENASE SRDE"/>
    <property type="match status" value="1"/>
</dbReference>
<dbReference type="AlphaFoldDB" id="A0A3D8RZV8"/>
<dbReference type="GO" id="GO:0004806">
    <property type="term" value="F:triacylglycerol lipase activity"/>
    <property type="evidence" value="ECO:0007669"/>
    <property type="project" value="TreeGrafter"/>
</dbReference>
<dbReference type="Proteomes" id="UP000256645">
    <property type="component" value="Unassembled WGS sequence"/>
</dbReference>
<dbReference type="InterPro" id="IPR002347">
    <property type="entry name" value="SDR_fam"/>
</dbReference>
<dbReference type="PRINTS" id="PR00081">
    <property type="entry name" value="GDHRDH"/>
</dbReference>
<evidence type="ECO:0000256" key="2">
    <source>
        <dbReference type="ARBA" id="ARBA00022857"/>
    </source>
</evidence>
<keyword evidence="6" id="KW-1185">Reference proteome</keyword>
<evidence type="ECO:0000256" key="4">
    <source>
        <dbReference type="RuleBase" id="RU000363"/>
    </source>
</evidence>
<dbReference type="Gene3D" id="3.40.50.720">
    <property type="entry name" value="NAD(P)-binding Rossmann-like Domain"/>
    <property type="match status" value="1"/>
</dbReference>
<dbReference type="Pfam" id="PF00106">
    <property type="entry name" value="adh_short"/>
    <property type="match status" value="1"/>
</dbReference>
<gene>
    <name evidence="5" type="ORF">BP6252_04022</name>
</gene>